<evidence type="ECO:0000313" key="6">
    <source>
        <dbReference type="Proteomes" id="UP000472265"/>
    </source>
</evidence>
<sequence>MARVMVLIHLLLLLRPLHTAGVAEDRCTLVWRAPLHDGGSPIKHYVIERRETSRLAWTVVSNSCETTCYKVTNLLEGNEYMFRVMAVNSYGVSEPLESGGVIMKTPFVPPGPPHIEDVSNIAHDGLTITWSAPESDGGTEITNYHIEKKDRNGIKWTRCNRQKVTDLSFRVTGLTTGHEYEFRVAAENVVGVGEPSLPSSYFKASDPKYKP</sequence>
<dbReference type="Gene3D" id="2.60.40.10">
    <property type="entry name" value="Immunoglobulins"/>
    <property type="match status" value="2"/>
</dbReference>
<evidence type="ECO:0000259" key="4">
    <source>
        <dbReference type="PROSITE" id="PS50853"/>
    </source>
</evidence>
<dbReference type="FunFam" id="2.60.40.10:FF:000003">
    <property type="entry name" value="Titin isoform E"/>
    <property type="match status" value="1"/>
</dbReference>
<dbReference type="GeneTree" id="ENSGT01110000267173"/>
<feature type="chain" id="PRO_5025525055" description="Fibronectin type-III domain-containing protein" evidence="3">
    <location>
        <begin position="20"/>
        <end position="211"/>
    </location>
</feature>
<dbReference type="FunFam" id="2.60.40.10:FF:000034">
    <property type="entry name" value="Titin isoform A"/>
    <property type="match status" value="1"/>
</dbReference>
<reference evidence="5" key="3">
    <citation type="submission" date="2025-09" db="UniProtKB">
        <authorList>
            <consortium name="Ensembl"/>
        </authorList>
    </citation>
    <scope>IDENTIFICATION</scope>
</reference>
<accession>A0A671UEX1</accession>
<feature type="domain" description="Fibronectin type-III" evidence="4">
    <location>
        <begin position="109"/>
        <end position="207"/>
    </location>
</feature>
<dbReference type="SMART" id="SM00060">
    <property type="entry name" value="FN3"/>
    <property type="match status" value="2"/>
</dbReference>
<keyword evidence="6" id="KW-1185">Reference proteome</keyword>
<evidence type="ECO:0000256" key="1">
    <source>
        <dbReference type="ARBA" id="ARBA00022737"/>
    </source>
</evidence>
<dbReference type="GO" id="GO:0048738">
    <property type="term" value="P:cardiac muscle tissue development"/>
    <property type="evidence" value="ECO:0007669"/>
    <property type="project" value="TreeGrafter"/>
</dbReference>
<feature type="domain" description="Fibronectin type-III" evidence="4">
    <location>
        <begin position="13"/>
        <end position="108"/>
    </location>
</feature>
<organism evidence="5 6">
    <name type="scientific">Sparus aurata</name>
    <name type="common">Gilthead sea bream</name>
    <dbReference type="NCBI Taxonomy" id="8175"/>
    <lineage>
        <taxon>Eukaryota</taxon>
        <taxon>Metazoa</taxon>
        <taxon>Chordata</taxon>
        <taxon>Craniata</taxon>
        <taxon>Vertebrata</taxon>
        <taxon>Euteleostomi</taxon>
        <taxon>Actinopterygii</taxon>
        <taxon>Neopterygii</taxon>
        <taxon>Teleostei</taxon>
        <taxon>Neoteleostei</taxon>
        <taxon>Acanthomorphata</taxon>
        <taxon>Eupercaria</taxon>
        <taxon>Spariformes</taxon>
        <taxon>Sparidae</taxon>
        <taxon>Sparus</taxon>
    </lineage>
</organism>
<dbReference type="PANTHER" id="PTHR14340:SF13">
    <property type="entry name" value="TITIN"/>
    <property type="match status" value="1"/>
</dbReference>
<reference evidence="5" key="1">
    <citation type="submission" date="2021-04" db="EMBL/GenBank/DDBJ databases">
        <authorList>
            <consortium name="Wellcome Sanger Institute Data Sharing"/>
        </authorList>
    </citation>
    <scope>NUCLEOTIDE SEQUENCE [LARGE SCALE GENOMIC DNA]</scope>
</reference>
<dbReference type="OMA" id="RSADTEC"/>
<dbReference type="CDD" id="cd00063">
    <property type="entry name" value="FN3"/>
    <property type="match status" value="2"/>
</dbReference>
<dbReference type="PRINTS" id="PR00014">
    <property type="entry name" value="FNTYPEIII"/>
</dbReference>
<dbReference type="InterPro" id="IPR036116">
    <property type="entry name" value="FN3_sf"/>
</dbReference>
<name>A0A671UEX1_SPAAU</name>
<dbReference type="PROSITE" id="PS50853">
    <property type="entry name" value="FN3"/>
    <property type="match status" value="2"/>
</dbReference>
<dbReference type="InParanoid" id="A0A671UEX1"/>
<evidence type="ECO:0000256" key="2">
    <source>
        <dbReference type="ARBA" id="ARBA00023319"/>
    </source>
</evidence>
<dbReference type="InterPro" id="IPR003961">
    <property type="entry name" value="FN3_dom"/>
</dbReference>
<keyword evidence="3" id="KW-0732">Signal</keyword>
<dbReference type="GO" id="GO:0031430">
    <property type="term" value="C:M band"/>
    <property type="evidence" value="ECO:0007669"/>
    <property type="project" value="TreeGrafter"/>
</dbReference>
<dbReference type="PANTHER" id="PTHR14340">
    <property type="entry name" value="MICROFIBRIL-ASSOCIATED GLYCOPROTEIN 3"/>
    <property type="match status" value="1"/>
</dbReference>
<reference evidence="5" key="2">
    <citation type="submission" date="2025-08" db="UniProtKB">
        <authorList>
            <consortium name="Ensembl"/>
        </authorList>
    </citation>
    <scope>IDENTIFICATION</scope>
</reference>
<dbReference type="AlphaFoldDB" id="A0A671UEX1"/>
<keyword evidence="2" id="KW-0393">Immunoglobulin domain</keyword>
<dbReference type="GO" id="GO:0045214">
    <property type="term" value="P:sarcomere organization"/>
    <property type="evidence" value="ECO:0007669"/>
    <property type="project" value="TreeGrafter"/>
</dbReference>
<dbReference type="Ensembl" id="ENSSAUT00010013756.1">
    <property type="protein sequence ID" value="ENSSAUP00010012946.1"/>
    <property type="gene ID" value="ENSSAUG00010006161.1"/>
</dbReference>
<dbReference type="InterPro" id="IPR013783">
    <property type="entry name" value="Ig-like_fold"/>
</dbReference>
<dbReference type="Pfam" id="PF00041">
    <property type="entry name" value="fn3"/>
    <property type="match status" value="2"/>
</dbReference>
<keyword evidence="1" id="KW-0677">Repeat</keyword>
<evidence type="ECO:0000256" key="3">
    <source>
        <dbReference type="SAM" id="SignalP"/>
    </source>
</evidence>
<feature type="signal peptide" evidence="3">
    <location>
        <begin position="1"/>
        <end position="19"/>
    </location>
</feature>
<dbReference type="SUPFAM" id="SSF49265">
    <property type="entry name" value="Fibronectin type III"/>
    <property type="match status" value="1"/>
</dbReference>
<evidence type="ECO:0000313" key="5">
    <source>
        <dbReference type="Ensembl" id="ENSSAUP00010012946.1"/>
    </source>
</evidence>
<protein>
    <recommendedName>
        <fullName evidence="4">Fibronectin type-III domain-containing protein</fullName>
    </recommendedName>
</protein>
<dbReference type="GO" id="GO:0008307">
    <property type="term" value="F:structural constituent of muscle"/>
    <property type="evidence" value="ECO:0007669"/>
    <property type="project" value="TreeGrafter"/>
</dbReference>
<proteinExistence type="predicted"/>
<dbReference type="Proteomes" id="UP000472265">
    <property type="component" value="Chromosome 9"/>
</dbReference>